<dbReference type="EMBL" id="CAJVCH010097884">
    <property type="protein sequence ID" value="CAG7723322.1"/>
    <property type="molecule type" value="Genomic_DNA"/>
</dbReference>
<dbReference type="Pfam" id="PF00135">
    <property type="entry name" value="COesterase"/>
    <property type="match status" value="1"/>
</dbReference>
<keyword evidence="3" id="KW-0732">Signal</keyword>
<evidence type="ECO:0000313" key="5">
    <source>
        <dbReference type="EMBL" id="CAG7723322.1"/>
    </source>
</evidence>
<sequence>MFLGCLANANAWLPVCLHLGVLLFLSCPHSCLPQAKYSTRLVETAYGSVRGIIIPRSGSLTRDVEGFLGVPYASAPAASLRFMPPLTPSHWKGVRVADKYGPVCPQLLPDISNRTHSLSRMPLLKYTRLMEISQMLSNQSEDCLYLNIMIPVKDRKKDKCCVRLLYGKKENGESLEGRDDLEGERASMKQVLIGGIVKVLSLPQSVHGRSNSYEDELLVTTAKTLNK</sequence>
<keyword evidence="6" id="KW-1185">Reference proteome</keyword>
<organism evidence="5 6">
    <name type="scientific">Allacma fusca</name>
    <dbReference type="NCBI Taxonomy" id="39272"/>
    <lineage>
        <taxon>Eukaryota</taxon>
        <taxon>Metazoa</taxon>
        <taxon>Ecdysozoa</taxon>
        <taxon>Arthropoda</taxon>
        <taxon>Hexapoda</taxon>
        <taxon>Collembola</taxon>
        <taxon>Symphypleona</taxon>
        <taxon>Sminthuridae</taxon>
        <taxon>Allacma</taxon>
    </lineage>
</organism>
<dbReference type="InterPro" id="IPR002018">
    <property type="entry name" value="CarbesteraseB"/>
</dbReference>
<evidence type="ECO:0000256" key="3">
    <source>
        <dbReference type="SAM" id="SignalP"/>
    </source>
</evidence>
<dbReference type="OrthoDB" id="3200163at2759"/>
<evidence type="ECO:0000256" key="1">
    <source>
        <dbReference type="ARBA" id="ARBA00005964"/>
    </source>
</evidence>
<comment type="caution">
    <text evidence="5">The sequence shown here is derived from an EMBL/GenBank/DDBJ whole genome shotgun (WGS) entry which is preliminary data.</text>
</comment>
<dbReference type="Proteomes" id="UP000708208">
    <property type="component" value="Unassembled WGS sequence"/>
</dbReference>
<name>A0A8J2JMN2_9HEXA</name>
<evidence type="ECO:0000259" key="4">
    <source>
        <dbReference type="Pfam" id="PF00135"/>
    </source>
</evidence>
<dbReference type="AlphaFoldDB" id="A0A8J2JMN2"/>
<keyword evidence="2" id="KW-0325">Glycoprotein</keyword>
<feature type="domain" description="Carboxylesterase type B" evidence="4">
    <location>
        <begin position="39"/>
        <end position="160"/>
    </location>
</feature>
<evidence type="ECO:0000256" key="2">
    <source>
        <dbReference type="ARBA" id="ARBA00023180"/>
    </source>
</evidence>
<reference evidence="5" key="1">
    <citation type="submission" date="2021-06" db="EMBL/GenBank/DDBJ databases">
        <authorList>
            <person name="Hodson N. C."/>
            <person name="Mongue J. A."/>
            <person name="Jaron S. K."/>
        </authorList>
    </citation>
    <scope>NUCLEOTIDE SEQUENCE</scope>
</reference>
<dbReference type="PANTHER" id="PTHR43903">
    <property type="entry name" value="NEUROLIGIN"/>
    <property type="match status" value="1"/>
</dbReference>
<comment type="similarity">
    <text evidence="1">Belongs to the type-B carboxylesterase/lipase family.</text>
</comment>
<feature type="signal peptide" evidence="3">
    <location>
        <begin position="1"/>
        <end position="33"/>
    </location>
</feature>
<dbReference type="InterPro" id="IPR051093">
    <property type="entry name" value="Neuroligin/BSAL"/>
</dbReference>
<evidence type="ECO:0000313" key="6">
    <source>
        <dbReference type="Proteomes" id="UP000708208"/>
    </source>
</evidence>
<proteinExistence type="inferred from homology"/>
<gene>
    <name evidence="5" type="ORF">AFUS01_LOCUS12417</name>
</gene>
<accession>A0A8J2JMN2</accession>
<feature type="chain" id="PRO_5035211378" description="Carboxylesterase type B domain-containing protein" evidence="3">
    <location>
        <begin position="34"/>
        <end position="227"/>
    </location>
</feature>
<protein>
    <recommendedName>
        <fullName evidence="4">Carboxylesterase type B domain-containing protein</fullName>
    </recommendedName>
</protein>